<evidence type="ECO:0000259" key="2">
    <source>
        <dbReference type="Pfam" id="PF20674"/>
    </source>
</evidence>
<name>A0ABU5V547_9GAMM</name>
<evidence type="ECO:0000313" key="4">
    <source>
        <dbReference type="EMBL" id="MEA5667670.1"/>
    </source>
</evidence>
<sequence length="579" mass="59418">MPTLHARTTLSGLWRAGGAGIAGLLLAMTAFQAAAQNVLWEDYRGTTSIASDANYIGPQGAPRFVNNPATIANLSALANNPANAVRTGTSALVDYGSNPFALCDSRTAANLQTDPCRYQAMGRVMYTLVRFPVAGTYTLSVAHDDSVQVSMSSSYTSTAYRTANYDIPVGALSSYTSGETDFRAIGSFNADVANSCALMRIYWVNAGGLNFNRLRWQHPSINGGAAQIIPATQFSDPSQASSSSGCAGSIVYPVPAIMVNKVVNLGRIAPNDQFTVSIRQGNNTLRAASTSGAGTGQQASTGALQVSTGNHVVRDEMAANSVQAIGDYDKSISCTSYQLNGQQQAYTPSGTGPDWTIAVAANTQYTCTITNTPRPVVTARKISERAVGAFTFTGTNGLPSQTLTTTSAGQAVAGSARALTAVNTATTLTEAQTPGFALSAIQCSGLPAGVSGTVDLPNRSVTLPAAAIVQGANITCTFTNAAGVDLSVTKTNAVASVPSGSSTTYSLQFRNGGPGDAGGAVLKDTPASGLSNCQVLSCTPTNNATCPQAPADLLTANGTTVTAFPANSQINVQVQCSVN</sequence>
<feature type="domain" description="DUF11" evidence="1">
    <location>
        <begin position="485"/>
        <end position="549"/>
    </location>
</feature>
<dbReference type="InterPro" id="IPR001434">
    <property type="entry name" value="OmcB-like_DUF11"/>
</dbReference>
<gene>
    <name evidence="4" type="ORF">VA603_09025</name>
</gene>
<evidence type="ECO:0000259" key="3">
    <source>
        <dbReference type="Pfam" id="PF24514"/>
    </source>
</evidence>
<feature type="domain" description="SpaA-like prealbumin fold" evidence="3">
    <location>
        <begin position="377"/>
        <end position="481"/>
    </location>
</feature>
<comment type="caution">
    <text evidence="4">The sequence shown here is derived from an EMBL/GenBank/DDBJ whole genome shotgun (WGS) entry which is preliminary data.</text>
</comment>
<proteinExistence type="predicted"/>
<reference evidence="4 5" key="1">
    <citation type="submission" date="2023-12" db="EMBL/GenBank/DDBJ databases">
        <title>Stenotrophomonas guangdongensis sp. nov., isolated from wilted pepper plants (Capsicum annuum).</title>
        <authorList>
            <person name="Qiu M."/>
            <person name="Li Y."/>
            <person name="Liu Q."/>
            <person name="Zhang X."/>
            <person name="Huang Y."/>
            <person name="Guo R."/>
            <person name="Hu M."/>
            <person name="Zhou J."/>
            <person name="Zhou X."/>
        </authorList>
    </citation>
    <scope>NUCLEOTIDE SEQUENCE [LARGE SCALE GENOMIC DNA]</scope>
    <source>
        <strain evidence="4 5">MH1</strain>
    </source>
</reference>
<dbReference type="RefSeq" id="WP_323438588.1">
    <property type="nucleotide sequence ID" value="NZ_JAYFUH010000104.1"/>
</dbReference>
<feature type="domain" description="SpaA-like prealbumin fold" evidence="2">
    <location>
        <begin position="257"/>
        <end position="373"/>
    </location>
</feature>
<keyword evidence="5" id="KW-1185">Reference proteome</keyword>
<dbReference type="InterPro" id="IPR055371">
    <property type="entry name" value="SpaA_PFL_dom_4"/>
</dbReference>
<evidence type="ECO:0000259" key="1">
    <source>
        <dbReference type="Pfam" id="PF01345"/>
    </source>
</evidence>
<dbReference type="Pfam" id="PF24514">
    <property type="entry name" value="SpaA_4"/>
    <property type="match status" value="1"/>
</dbReference>
<dbReference type="EMBL" id="JAYFUH010000104">
    <property type="protein sequence ID" value="MEA5667670.1"/>
    <property type="molecule type" value="Genomic_DNA"/>
</dbReference>
<dbReference type="Pfam" id="PF20674">
    <property type="entry name" value="SpaA_3"/>
    <property type="match status" value="1"/>
</dbReference>
<dbReference type="InterPro" id="IPR048834">
    <property type="entry name" value="SpaA_pre-album"/>
</dbReference>
<accession>A0ABU5V547</accession>
<evidence type="ECO:0008006" key="6">
    <source>
        <dbReference type="Google" id="ProtNLM"/>
    </source>
</evidence>
<organism evidence="4 5">
    <name type="scientific">Stenotrophomonas capsici</name>
    <dbReference type="NCBI Taxonomy" id="3110230"/>
    <lineage>
        <taxon>Bacteria</taxon>
        <taxon>Pseudomonadati</taxon>
        <taxon>Pseudomonadota</taxon>
        <taxon>Gammaproteobacteria</taxon>
        <taxon>Lysobacterales</taxon>
        <taxon>Lysobacteraceae</taxon>
        <taxon>Stenotrophomonas</taxon>
    </lineage>
</organism>
<evidence type="ECO:0000313" key="5">
    <source>
        <dbReference type="Proteomes" id="UP001301653"/>
    </source>
</evidence>
<dbReference type="Pfam" id="PF01345">
    <property type="entry name" value="DUF11"/>
    <property type="match status" value="1"/>
</dbReference>
<protein>
    <recommendedName>
        <fullName evidence="6">DUF11 domain-containing protein</fullName>
    </recommendedName>
</protein>
<dbReference type="Proteomes" id="UP001301653">
    <property type="component" value="Unassembled WGS sequence"/>
</dbReference>